<dbReference type="InterPro" id="IPR018060">
    <property type="entry name" value="HTH_AraC"/>
</dbReference>
<evidence type="ECO:0000256" key="3">
    <source>
        <dbReference type="ARBA" id="ARBA00023163"/>
    </source>
</evidence>
<comment type="caution">
    <text evidence="5">The sequence shown here is derived from an EMBL/GenBank/DDBJ whole genome shotgun (WGS) entry which is preliminary data.</text>
</comment>
<feature type="non-terminal residue" evidence="5">
    <location>
        <position position="1"/>
    </location>
</feature>
<name>A0A2P6ARA9_9GAMM</name>
<dbReference type="Proteomes" id="UP000243900">
    <property type="component" value="Unassembled WGS sequence"/>
</dbReference>
<dbReference type="Gene3D" id="1.10.10.60">
    <property type="entry name" value="Homeodomain-like"/>
    <property type="match status" value="2"/>
</dbReference>
<dbReference type="RefSeq" id="WP_206389794.1">
    <property type="nucleotide sequence ID" value="NZ_PTQZ01000200.1"/>
</dbReference>
<evidence type="ECO:0000256" key="1">
    <source>
        <dbReference type="ARBA" id="ARBA00023015"/>
    </source>
</evidence>
<dbReference type="PROSITE" id="PS01124">
    <property type="entry name" value="HTH_ARAC_FAMILY_2"/>
    <property type="match status" value="1"/>
</dbReference>
<dbReference type="InterPro" id="IPR050204">
    <property type="entry name" value="AraC_XylS_family_regulators"/>
</dbReference>
<dbReference type="InterPro" id="IPR018062">
    <property type="entry name" value="HTH_AraC-typ_CS"/>
</dbReference>
<gene>
    <name evidence="5" type="ORF">C5O18_07800</name>
</gene>
<keyword evidence="2" id="KW-0238">DNA-binding</keyword>
<dbReference type="InterPro" id="IPR020449">
    <property type="entry name" value="Tscrpt_reg_AraC-type_HTH"/>
</dbReference>
<keyword evidence="3" id="KW-0804">Transcription</keyword>
<reference evidence="6" key="1">
    <citation type="submission" date="2018-02" db="EMBL/GenBank/DDBJ databases">
        <title>Genome sequencing of Solimonas sp. HR-BB.</title>
        <authorList>
            <person name="Lee Y."/>
            <person name="Jeon C.O."/>
        </authorList>
    </citation>
    <scope>NUCLEOTIDE SEQUENCE [LARGE SCALE GENOMIC DNA]</scope>
    <source>
        <strain evidence="6">HR-E</strain>
    </source>
</reference>
<keyword evidence="1" id="KW-0805">Transcription regulation</keyword>
<proteinExistence type="predicted"/>
<dbReference type="GO" id="GO:0043565">
    <property type="term" value="F:sequence-specific DNA binding"/>
    <property type="evidence" value="ECO:0007669"/>
    <property type="project" value="InterPro"/>
</dbReference>
<dbReference type="SUPFAM" id="SSF46689">
    <property type="entry name" value="Homeodomain-like"/>
    <property type="match status" value="2"/>
</dbReference>
<dbReference type="AlphaFoldDB" id="A0A2P6ARA9"/>
<dbReference type="InterPro" id="IPR009057">
    <property type="entry name" value="Homeodomain-like_sf"/>
</dbReference>
<evidence type="ECO:0000313" key="5">
    <source>
        <dbReference type="EMBL" id="PQA36817.1"/>
    </source>
</evidence>
<evidence type="ECO:0000313" key="6">
    <source>
        <dbReference type="Proteomes" id="UP000243900"/>
    </source>
</evidence>
<dbReference type="SMART" id="SM00342">
    <property type="entry name" value="HTH_ARAC"/>
    <property type="match status" value="1"/>
</dbReference>
<accession>A0A2P6ARA9</accession>
<keyword evidence="6" id="KW-1185">Reference proteome</keyword>
<organism evidence="5 6">
    <name type="scientific">Amnimonas aquatica</name>
    <dbReference type="NCBI Taxonomy" id="2094561"/>
    <lineage>
        <taxon>Bacteria</taxon>
        <taxon>Pseudomonadati</taxon>
        <taxon>Pseudomonadota</taxon>
        <taxon>Gammaproteobacteria</taxon>
        <taxon>Moraxellales</taxon>
        <taxon>Moraxellaceae</taxon>
        <taxon>Amnimonas</taxon>
    </lineage>
</organism>
<dbReference type="Pfam" id="PF12833">
    <property type="entry name" value="HTH_18"/>
    <property type="match status" value="1"/>
</dbReference>
<dbReference type="PROSITE" id="PS00041">
    <property type="entry name" value="HTH_ARAC_FAMILY_1"/>
    <property type="match status" value="1"/>
</dbReference>
<sequence>EKDWTVPDLAQLACLSRSAFADRFQKIMGKPPLTYVSEHRMRLAAWQLRHTEQPVCRIAEMVGYSSETAFGQAFKRAHGLAPGRYREQLRMAAM</sequence>
<dbReference type="PANTHER" id="PTHR46796:SF7">
    <property type="entry name" value="ARAC FAMILY TRANSCRIPTIONAL REGULATOR"/>
    <property type="match status" value="1"/>
</dbReference>
<evidence type="ECO:0000256" key="2">
    <source>
        <dbReference type="ARBA" id="ARBA00023125"/>
    </source>
</evidence>
<protein>
    <submittedName>
        <fullName evidence="5">AraC family transcriptional regulator</fullName>
    </submittedName>
</protein>
<feature type="domain" description="HTH araC/xylS-type" evidence="4">
    <location>
        <begin position="1"/>
        <end position="88"/>
    </location>
</feature>
<dbReference type="PRINTS" id="PR00032">
    <property type="entry name" value="HTHARAC"/>
</dbReference>
<evidence type="ECO:0000259" key="4">
    <source>
        <dbReference type="PROSITE" id="PS01124"/>
    </source>
</evidence>
<dbReference type="EMBL" id="PTQZ01000200">
    <property type="protein sequence ID" value="PQA36817.1"/>
    <property type="molecule type" value="Genomic_DNA"/>
</dbReference>
<dbReference type="GO" id="GO:0003700">
    <property type="term" value="F:DNA-binding transcription factor activity"/>
    <property type="evidence" value="ECO:0007669"/>
    <property type="project" value="InterPro"/>
</dbReference>
<dbReference type="PANTHER" id="PTHR46796">
    <property type="entry name" value="HTH-TYPE TRANSCRIPTIONAL ACTIVATOR RHAS-RELATED"/>
    <property type="match status" value="1"/>
</dbReference>